<keyword evidence="3" id="KW-0677">Repeat</keyword>
<comment type="catalytic activity">
    <reaction evidence="6">
        <text>glycolate + A = glyoxylate + AH2</text>
        <dbReference type="Rhea" id="RHEA:21264"/>
        <dbReference type="ChEBI" id="CHEBI:13193"/>
        <dbReference type="ChEBI" id="CHEBI:17499"/>
        <dbReference type="ChEBI" id="CHEBI:29805"/>
        <dbReference type="ChEBI" id="CHEBI:36655"/>
        <dbReference type="EC" id="1.1.99.14"/>
    </reaction>
</comment>
<dbReference type="InterPro" id="IPR009051">
    <property type="entry name" value="Helical_ferredxn"/>
</dbReference>
<evidence type="ECO:0000313" key="8">
    <source>
        <dbReference type="EMBL" id="HHM96371.1"/>
    </source>
</evidence>
<dbReference type="InterPro" id="IPR017896">
    <property type="entry name" value="4Fe4S_Fe-S-bd"/>
</dbReference>
<dbReference type="InterPro" id="IPR017900">
    <property type="entry name" value="4Fe4S_Fe_S_CS"/>
</dbReference>
<accession>A0A7C5VUA0</accession>
<keyword evidence="4 6" id="KW-0408">Iron</keyword>
<feature type="domain" description="4Fe-4S ferredoxin-type" evidence="7">
    <location>
        <begin position="17"/>
        <end position="47"/>
    </location>
</feature>
<proteinExistence type="predicted"/>
<gene>
    <name evidence="8" type="ORF">ENM21_04070</name>
</gene>
<organism evidence="8">
    <name type="scientific">Thermomicrobium roseum</name>
    <dbReference type="NCBI Taxonomy" id="500"/>
    <lineage>
        <taxon>Bacteria</taxon>
        <taxon>Pseudomonadati</taxon>
        <taxon>Thermomicrobiota</taxon>
        <taxon>Thermomicrobia</taxon>
        <taxon>Thermomicrobiales</taxon>
        <taxon>Thermomicrobiaceae</taxon>
        <taxon>Thermomicrobium</taxon>
    </lineage>
</organism>
<keyword evidence="5 6" id="KW-0411">Iron-sulfur</keyword>
<dbReference type="PIRSF" id="PIRSF000139">
    <property type="entry name" value="Glc_ox_4Fe-4S"/>
    <property type="match status" value="1"/>
</dbReference>
<dbReference type="GO" id="GO:0046872">
    <property type="term" value="F:metal ion binding"/>
    <property type="evidence" value="ECO:0007669"/>
    <property type="project" value="UniProtKB-UniRule"/>
</dbReference>
<keyword evidence="6" id="KW-0249">Electron transport</keyword>
<protein>
    <recommendedName>
        <fullName evidence="6">Glycolate oxidase iron-sulfur subunit</fullName>
        <ecNumber evidence="6">1.1.99.14</ecNumber>
    </recommendedName>
</protein>
<dbReference type="PROSITE" id="PS00198">
    <property type="entry name" value="4FE4S_FER_1"/>
    <property type="match status" value="1"/>
</dbReference>
<dbReference type="EMBL" id="DRWX01000192">
    <property type="protein sequence ID" value="HHM96371.1"/>
    <property type="molecule type" value="Genomic_DNA"/>
</dbReference>
<dbReference type="GO" id="GO:0019154">
    <property type="term" value="F:glycolate dehydrogenase activity"/>
    <property type="evidence" value="ECO:0007669"/>
    <property type="project" value="UniProtKB-EC"/>
</dbReference>
<dbReference type="InterPro" id="IPR004017">
    <property type="entry name" value="Cys_rich_dom"/>
</dbReference>
<dbReference type="InterPro" id="IPR012257">
    <property type="entry name" value="Glc_ox_4Fe-4S"/>
</dbReference>
<reference evidence="8" key="1">
    <citation type="journal article" date="2020" name="mSystems">
        <title>Genome- and Community-Level Interaction Insights into Carbon Utilization and Element Cycling Functions of Hydrothermarchaeota in Hydrothermal Sediment.</title>
        <authorList>
            <person name="Zhou Z."/>
            <person name="Liu Y."/>
            <person name="Xu W."/>
            <person name="Pan J."/>
            <person name="Luo Z.H."/>
            <person name="Li M."/>
        </authorList>
    </citation>
    <scope>NUCLEOTIDE SEQUENCE [LARGE SCALE GENOMIC DNA]</scope>
    <source>
        <strain evidence="8">SpSt-1065</strain>
    </source>
</reference>
<evidence type="ECO:0000256" key="5">
    <source>
        <dbReference type="ARBA" id="ARBA00023014"/>
    </source>
</evidence>
<evidence type="ECO:0000256" key="4">
    <source>
        <dbReference type="ARBA" id="ARBA00023004"/>
    </source>
</evidence>
<keyword evidence="1 6" id="KW-0004">4Fe-4S</keyword>
<dbReference type="Pfam" id="PF02754">
    <property type="entry name" value="CCG"/>
    <property type="match status" value="2"/>
</dbReference>
<dbReference type="SUPFAM" id="SSF46548">
    <property type="entry name" value="alpha-helical ferredoxin"/>
    <property type="match status" value="1"/>
</dbReference>
<dbReference type="PROSITE" id="PS51379">
    <property type="entry name" value="4FE4S_FER_2"/>
    <property type="match status" value="2"/>
</dbReference>
<feature type="domain" description="4Fe-4S ferredoxin-type" evidence="7">
    <location>
        <begin position="68"/>
        <end position="93"/>
    </location>
</feature>
<keyword evidence="2 6" id="KW-0479">Metal-binding</keyword>
<evidence type="ECO:0000256" key="6">
    <source>
        <dbReference type="PIRNR" id="PIRNR000139"/>
    </source>
</evidence>
<dbReference type="EC" id="1.1.99.14" evidence="6"/>
<comment type="function">
    <text evidence="6">Component of a complex that catalyzes the oxidation of glycolate to glyoxylate.</text>
</comment>
<sequence length="449" mass="49940">MVTVPESTRVRGFSGRDVPSFDLIRKCVHCGFCLPSCPTYRMTWRERSSPRGRIWLMKAVAEGRLDLLDPVFAEEMHLCLNCRACEAVCPSGVHYGQILEASRAQLVQHRPQSLRERLFRIIGFRVLLGDMRLFRAANKLLRWYQRSPLRMLVRRSGALRVLGLEHAEAMLPTIPEQFVVPDGRFFPAENERRGRVALFTGCVMSTAYAHVHEATIRVLTRNGFDVVLVSGQQCCGALHVHSGEPELGRELARRNIEALESPYLDAIIVNAAGCGAMLKEYPELLNHDHRYAERARALAAKVRDVLEFLVERGLTAQPGALPWTVTYQEPCHLAHAQRITQQPRVLLRAIPQLRLVEMAESALCCGSAGIYNLLQPDMASALLERKLDNALATGAEVIVSANPGCMLQLEAGLRARGLRVPVLHLIEVLDRAYTAATVPAARALPVAAD</sequence>
<evidence type="ECO:0000259" key="7">
    <source>
        <dbReference type="PROSITE" id="PS51379"/>
    </source>
</evidence>
<dbReference type="GO" id="GO:0051539">
    <property type="term" value="F:4 iron, 4 sulfur cluster binding"/>
    <property type="evidence" value="ECO:0007669"/>
    <property type="project" value="UniProtKB-UniRule"/>
</dbReference>
<comment type="caution">
    <text evidence="8">The sequence shown here is derived from an EMBL/GenBank/DDBJ whole genome shotgun (WGS) entry which is preliminary data.</text>
</comment>
<dbReference type="Pfam" id="PF13183">
    <property type="entry name" value="Fer4_8"/>
    <property type="match status" value="1"/>
</dbReference>
<comment type="catalytic activity">
    <reaction evidence="6">
        <text>(R)-lactate + A = pyruvate + AH2</text>
        <dbReference type="Rhea" id="RHEA:15089"/>
        <dbReference type="ChEBI" id="CHEBI:13193"/>
        <dbReference type="ChEBI" id="CHEBI:15361"/>
        <dbReference type="ChEBI" id="CHEBI:16004"/>
        <dbReference type="ChEBI" id="CHEBI:17499"/>
    </reaction>
</comment>
<evidence type="ECO:0000256" key="2">
    <source>
        <dbReference type="ARBA" id="ARBA00022723"/>
    </source>
</evidence>
<dbReference type="AlphaFoldDB" id="A0A7C5VUA0"/>
<evidence type="ECO:0000256" key="1">
    <source>
        <dbReference type="ARBA" id="ARBA00022485"/>
    </source>
</evidence>
<evidence type="ECO:0000256" key="3">
    <source>
        <dbReference type="ARBA" id="ARBA00022737"/>
    </source>
</evidence>
<keyword evidence="6" id="KW-0813">Transport</keyword>
<name>A0A7C5VUA0_THERO</name>
<dbReference type="PANTHER" id="PTHR32479:SF17">
    <property type="entry name" value="GLYCOLATE OXIDASE IRON-SULFUR SUBUNIT"/>
    <property type="match status" value="1"/>
</dbReference>
<dbReference type="Gene3D" id="1.10.1060.10">
    <property type="entry name" value="Alpha-helical ferredoxin"/>
    <property type="match status" value="1"/>
</dbReference>
<dbReference type="PANTHER" id="PTHR32479">
    <property type="entry name" value="GLYCOLATE OXIDASE IRON-SULFUR SUBUNIT"/>
    <property type="match status" value="1"/>
</dbReference>
<comment type="cofactor">
    <cofactor evidence="6">
        <name>[4Fe-4S] cluster</name>
        <dbReference type="ChEBI" id="CHEBI:49883"/>
    </cofactor>
    <text evidence="6">Binds 2 [4Fe-4S] clusters.</text>
</comment>